<dbReference type="PANTHER" id="PTHR47330:SF1">
    <property type="entry name" value="POLY(U)-BINDING-SPLICING FACTOR PUF60"/>
    <property type="match status" value="1"/>
</dbReference>
<dbReference type="EMBL" id="UYYG01000133">
    <property type="protein sequence ID" value="VDN53454.1"/>
    <property type="molecule type" value="Genomic_DNA"/>
</dbReference>
<sequence length="830" mass="89474">MVIVPEFQALNNAFLENVIRVVLWSMSSGEADTETSPLGGANGTIERTVPTPPVSVAHVPSEVLVAMPVLPQAGNIIVGPGAKKEAQLLGLGLIKLRSKQKDWLADAKKYAKEQSIKQVLLRQTVAHQQNQQKVAMYAQALSLMARVYIGSISFEVREEMIKNSFGVFGPIKSINMSWDAVTGHHKGFAFLEYEIPEAALLAQESMNGVLMGGRNLKVNVLVSFNINGSLIALSSGRNLQSEMRPSNMPQAQPIIEMVMQEAKAYHRVYVASVHPDLSESDLKSVFEAFGEVTKCQLARATGPNAGSGHRGFGYLEFNNAASATEAIAGMNMFDLGGQYLRVGKCITPPDALTYIVPTSAINLPTAAAVAAAEVTAKIQEQEMIAKKSPVSSPKVSFNEYLIVLILKNLIIFLQLIGGSLPSVSSSPNLASVTQSNVVTPVPPVGVATVPPLLSTSYISPSISPSLVSSPSHAYVSTSSLASIPPPPLPSTVPSTPVLLQSTNTSNSRRGFGGFATQSPPVQVVNIPPPQIIDAPLPPVSAIPTPPLPANSSTPLQIAQSTSSIISRINVDVVPKQKAAEPATFAPLPANIAPVNKKKYSRIIFIFSAVPPLSLKQPALTQGFDDSTDSMALVLLDSCIPRMDLEKANTKEKSKPDDRSYQNKKKKSKKLVPNLLKGPQLNTPQALEAASRAGELNDQMLSQAVNSDDVSLAAQEGLEIRGNDARHLLMHKLMRTNRSTVLVLKNMVTPKEIDDELEDEIRDECSKYGEVQEVVIAQDPSNESVKIFVRFADCREADVARQALDKRFFAGREISAQNYDQLLFDHNDYTG</sequence>
<feature type="domain" description="RRM" evidence="9">
    <location>
        <begin position="739"/>
        <end position="820"/>
    </location>
</feature>
<proteinExistence type="inferred from homology"/>
<reference evidence="13" key="1">
    <citation type="submission" date="2017-02" db="UniProtKB">
        <authorList>
            <consortium name="WormBaseParasite"/>
        </authorList>
    </citation>
    <scope>IDENTIFICATION</scope>
</reference>
<evidence type="ECO:0000256" key="5">
    <source>
        <dbReference type="ARBA" id="ARBA00023187"/>
    </source>
</evidence>
<dbReference type="Proteomes" id="UP000274756">
    <property type="component" value="Unassembled WGS sequence"/>
</dbReference>
<dbReference type="GO" id="GO:0071013">
    <property type="term" value="C:catalytic step 2 spliceosome"/>
    <property type="evidence" value="ECO:0007669"/>
    <property type="project" value="TreeGrafter"/>
</dbReference>
<feature type="domain" description="RRM" evidence="9">
    <location>
        <begin position="266"/>
        <end position="347"/>
    </location>
</feature>
<evidence type="ECO:0000313" key="11">
    <source>
        <dbReference type="Proteomes" id="UP000038040"/>
    </source>
</evidence>
<dbReference type="OrthoDB" id="20943at2759"/>
<dbReference type="AlphaFoldDB" id="A0A0N4UPD5"/>
<dbReference type="InterPro" id="IPR000504">
    <property type="entry name" value="RRM_dom"/>
</dbReference>
<dbReference type="InterPro" id="IPR006532">
    <property type="entry name" value="PUF60-like"/>
</dbReference>
<dbReference type="CDD" id="cd12371">
    <property type="entry name" value="RRM2_PUF60"/>
    <property type="match status" value="1"/>
</dbReference>
<dbReference type="PROSITE" id="PS50102">
    <property type="entry name" value="RRM"/>
    <property type="match status" value="3"/>
</dbReference>
<dbReference type="InterPro" id="IPR051974">
    <property type="entry name" value="PUF60_regulator"/>
</dbReference>
<dbReference type="InterPro" id="IPR012677">
    <property type="entry name" value="Nucleotide-bd_a/b_plait_sf"/>
</dbReference>
<keyword evidence="5" id="KW-0508">mRNA splicing</keyword>
<name>A0A0N4UPD5_DRAME</name>
<dbReference type="InterPro" id="IPR034211">
    <property type="entry name" value="PUF60_RRM2"/>
</dbReference>
<protein>
    <submittedName>
        <fullName evidence="13">Poly(U)-binding-splicing factor PUF60</fullName>
    </submittedName>
</protein>
<dbReference type="InterPro" id="IPR003954">
    <property type="entry name" value="RRM_euk-type"/>
</dbReference>
<dbReference type="Proteomes" id="UP000038040">
    <property type="component" value="Unplaced"/>
</dbReference>
<comment type="similarity">
    <text evidence="2">Belongs to the RRM half pint family.</text>
</comment>
<dbReference type="GO" id="GO:0071011">
    <property type="term" value="C:precatalytic spliceosome"/>
    <property type="evidence" value="ECO:0007669"/>
    <property type="project" value="TreeGrafter"/>
</dbReference>
<dbReference type="Gene3D" id="3.30.70.330">
    <property type="match status" value="3"/>
</dbReference>
<dbReference type="InterPro" id="IPR034209">
    <property type="entry name" value="PUF60_RRM1"/>
</dbReference>
<feature type="compositionally biased region" description="Basic and acidic residues" evidence="8">
    <location>
        <begin position="645"/>
        <end position="660"/>
    </location>
</feature>
<keyword evidence="4 7" id="KW-0694">RNA-binding</keyword>
<dbReference type="CDD" id="cd12370">
    <property type="entry name" value="RRM1_PUF60"/>
    <property type="match status" value="1"/>
</dbReference>
<dbReference type="Pfam" id="PF00076">
    <property type="entry name" value="RRM_1"/>
    <property type="match status" value="3"/>
</dbReference>
<feature type="domain" description="RRM" evidence="9">
    <location>
        <begin position="145"/>
        <end position="223"/>
    </location>
</feature>
<dbReference type="GO" id="GO:0006376">
    <property type="term" value="P:mRNA splice site recognition"/>
    <property type="evidence" value="ECO:0007669"/>
    <property type="project" value="TreeGrafter"/>
</dbReference>
<evidence type="ECO:0000313" key="12">
    <source>
        <dbReference type="Proteomes" id="UP000274756"/>
    </source>
</evidence>
<feature type="region of interest" description="Disordered" evidence="8">
    <location>
        <begin position="645"/>
        <end position="679"/>
    </location>
</feature>
<evidence type="ECO:0000259" key="9">
    <source>
        <dbReference type="PROSITE" id="PS50102"/>
    </source>
</evidence>
<evidence type="ECO:0000313" key="13">
    <source>
        <dbReference type="WBParaSite" id="DME_0000981401-mRNA-1"/>
    </source>
</evidence>
<dbReference type="STRING" id="318479.A0A0N4UPD5"/>
<dbReference type="SMART" id="SM00360">
    <property type="entry name" value="RRM"/>
    <property type="match status" value="3"/>
</dbReference>
<evidence type="ECO:0000256" key="4">
    <source>
        <dbReference type="ARBA" id="ARBA00022884"/>
    </source>
</evidence>
<dbReference type="GO" id="GO:0003723">
    <property type="term" value="F:RNA binding"/>
    <property type="evidence" value="ECO:0007669"/>
    <property type="project" value="UniProtKB-UniRule"/>
</dbReference>
<dbReference type="SUPFAM" id="SSF54928">
    <property type="entry name" value="RNA-binding domain, RBD"/>
    <property type="match status" value="3"/>
</dbReference>
<keyword evidence="6" id="KW-0539">Nucleus</keyword>
<dbReference type="GO" id="GO:0000381">
    <property type="term" value="P:regulation of alternative mRNA splicing, via spliceosome"/>
    <property type="evidence" value="ECO:0007669"/>
    <property type="project" value="InterPro"/>
</dbReference>
<evidence type="ECO:0000256" key="6">
    <source>
        <dbReference type="ARBA" id="ARBA00023242"/>
    </source>
</evidence>
<evidence type="ECO:0000256" key="8">
    <source>
        <dbReference type="SAM" id="MobiDB-lite"/>
    </source>
</evidence>
<dbReference type="FunFam" id="3.30.70.330:FF:000382">
    <property type="entry name" value="G-patch domain-containing protein"/>
    <property type="match status" value="1"/>
</dbReference>
<accession>A0A0N4UPD5</accession>
<evidence type="ECO:0000256" key="1">
    <source>
        <dbReference type="ARBA" id="ARBA00004123"/>
    </source>
</evidence>
<dbReference type="PANTHER" id="PTHR47330">
    <property type="entry name" value="POLY(U)-BINDING-SPLICING FACTOR PUF60-B-RELATED"/>
    <property type="match status" value="1"/>
</dbReference>
<evidence type="ECO:0000256" key="7">
    <source>
        <dbReference type="PROSITE-ProRule" id="PRU00176"/>
    </source>
</evidence>
<dbReference type="SMART" id="SM00361">
    <property type="entry name" value="RRM_1"/>
    <property type="match status" value="2"/>
</dbReference>
<gene>
    <name evidence="10" type="ORF">DME_LOCUS3427</name>
</gene>
<evidence type="ECO:0000256" key="2">
    <source>
        <dbReference type="ARBA" id="ARBA00005987"/>
    </source>
</evidence>
<keyword evidence="3" id="KW-0507">mRNA processing</keyword>
<reference evidence="10 12" key="2">
    <citation type="submission" date="2018-11" db="EMBL/GenBank/DDBJ databases">
        <authorList>
            <consortium name="Pathogen Informatics"/>
        </authorList>
    </citation>
    <scope>NUCLEOTIDE SEQUENCE [LARGE SCALE GENOMIC DNA]</scope>
</reference>
<dbReference type="GO" id="GO:0000380">
    <property type="term" value="P:alternative mRNA splicing, via spliceosome"/>
    <property type="evidence" value="ECO:0007669"/>
    <property type="project" value="TreeGrafter"/>
</dbReference>
<comment type="subcellular location">
    <subcellularLocation>
        <location evidence="1">Nucleus</location>
    </subcellularLocation>
</comment>
<evidence type="ECO:0000313" key="10">
    <source>
        <dbReference type="EMBL" id="VDN53454.1"/>
    </source>
</evidence>
<dbReference type="WBParaSite" id="DME_0000981401-mRNA-1">
    <property type="protein sequence ID" value="DME_0000981401-mRNA-1"/>
    <property type="gene ID" value="DME_0000981401"/>
</dbReference>
<dbReference type="InterPro" id="IPR035979">
    <property type="entry name" value="RBD_domain_sf"/>
</dbReference>
<organism evidence="11 13">
    <name type="scientific">Dracunculus medinensis</name>
    <name type="common">Guinea worm</name>
    <dbReference type="NCBI Taxonomy" id="318479"/>
    <lineage>
        <taxon>Eukaryota</taxon>
        <taxon>Metazoa</taxon>
        <taxon>Ecdysozoa</taxon>
        <taxon>Nematoda</taxon>
        <taxon>Chromadorea</taxon>
        <taxon>Rhabditida</taxon>
        <taxon>Spirurina</taxon>
        <taxon>Dracunculoidea</taxon>
        <taxon>Dracunculidae</taxon>
        <taxon>Dracunculus</taxon>
    </lineage>
</organism>
<evidence type="ECO:0000256" key="3">
    <source>
        <dbReference type="ARBA" id="ARBA00022664"/>
    </source>
</evidence>
<keyword evidence="12" id="KW-1185">Reference proteome</keyword>
<dbReference type="NCBIfam" id="TIGR01645">
    <property type="entry name" value="half-pint"/>
    <property type="match status" value="1"/>
</dbReference>